<dbReference type="Proteomes" id="UP001575181">
    <property type="component" value="Unassembled WGS sequence"/>
</dbReference>
<keyword evidence="2" id="KW-1185">Reference proteome</keyword>
<sequence length="41" mass="4420">MGTSCSGPFRDLKTVGLILPVPWPLAGFRQGKETCVKNESV</sequence>
<dbReference type="RefSeq" id="WP_373657157.1">
    <property type="nucleotide sequence ID" value="NZ_JBGUAW010000013.1"/>
</dbReference>
<gene>
    <name evidence="1" type="ORF">ACERLL_16255</name>
</gene>
<dbReference type="EMBL" id="JBGUAW010000013">
    <property type="protein sequence ID" value="MFA9462367.1"/>
    <property type="molecule type" value="Genomic_DNA"/>
</dbReference>
<evidence type="ECO:0000313" key="1">
    <source>
        <dbReference type="EMBL" id="MFA9462367.1"/>
    </source>
</evidence>
<name>A0ABV4TZM8_9GAMM</name>
<protein>
    <submittedName>
        <fullName evidence="1">Uncharacterized protein</fullName>
    </submittedName>
</protein>
<proteinExistence type="predicted"/>
<evidence type="ECO:0000313" key="2">
    <source>
        <dbReference type="Proteomes" id="UP001575181"/>
    </source>
</evidence>
<accession>A0ABV4TZM8</accession>
<reference evidence="1 2" key="1">
    <citation type="submission" date="2024-08" db="EMBL/GenBank/DDBJ databases">
        <title>Whole-genome sequencing of halo(alkali)philic microorganisms from hypersaline lakes.</title>
        <authorList>
            <person name="Sorokin D.Y."/>
            <person name="Merkel A.Y."/>
            <person name="Messina E."/>
            <person name="Yakimov M."/>
        </authorList>
    </citation>
    <scope>NUCLEOTIDE SEQUENCE [LARGE SCALE GENOMIC DNA]</scope>
    <source>
        <strain evidence="1 2">Cl-TMA</strain>
    </source>
</reference>
<organism evidence="1 2">
    <name type="scientific">Thiohalorhabdus methylotrophus</name>
    <dbReference type="NCBI Taxonomy" id="3242694"/>
    <lineage>
        <taxon>Bacteria</taxon>
        <taxon>Pseudomonadati</taxon>
        <taxon>Pseudomonadota</taxon>
        <taxon>Gammaproteobacteria</taxon>
        <taxon>Thiohalorhabdales</taxon>
        <taxon>Thiohalorhabdaceae</taxon>
        <taxon>Thiohalorhabdus</taxon>
    </lineage>
</organism>
<comment type="caution">
    <text evidence="1">The sequence shown here is derived from an EMBL/GenBank/DDBJ whole genome shotgun (WGS) entry which is preliminary data.</text>
</comment>